<dbReference type="CDD" id="cd04301">
    <property type="entry name" value="NAT_SF"/>
    <property type="match status" value="1"/>
</dbReference>
<dbReference type="AlphaFoldDB" id="A0A1H2RVU0"/>
<dbReference type="EMBL" id="FNNZ01000002">
    <property type="protein sequence ID" value="SDW23417.1"/>
    <property type="molecule type" value="Genomic_DNA"/>
</dbReference>
<dbReference type="PROSITE" id="PS51186">
    <property type="entry name" value="GNAT"/>
    <property type="match status" value="1"/>
</dbReference>
<evidence type="ECO:0000256" key="1">
    <source>
        <dbReference type="ARBA" id="ARBA00022679"/>
    </source>
</evidence>
<protein>
    <submittedName>
        <fullName evidence="5">Acetyltransferase (GNAT) family protein</fullName>
    </submittedName>
</protein>
<name>A0A1H2RVU0_THIRO</name>
<dbReference type="GO" id="GO:0016747">
    <property type="term" value="F:acyltransferase activity, transferring groups other than amino-acyl groups"/>
    <property type="evidence" value="ECO:0007669"/>
    <property type="project" value="InterPro"/>
</dbReference>
<dbReference type="PANTHER" id="PTHR43877">
    <property type="entry name" value="AMINOALKYLPHOSPHONATE N-ACETYLTRANSFERASE-RELATED-RELATED"/>
    <property type="match status" value="1"/>
</dbReference>
<feature type="region of interest" description="Disordered" evidence="3">
    <location>
        <begin position="218"/>
        <end position="239"/>
    </location>
</feature>
<sequence>MPVAKIGREALPGRCVENPESLAMNIISIERARSRASPRGEAVRLKDGTFCRIRPIEGDDPAIVTACFEGLSDASRRLRFFGAKRVLTEADLAYLTGADGRDHLAFAALRRTVSGETEVLGVARCIRSTSGSEPVSETAELAMAVVDRAQGNGVGSALLEHLIVEAREQGIRRFRCEVLADNEGMRALAKRLGGHAVWLDDGTLEYDCGLPEAVPIHGDSELSRSREPGALSTPEHLPRRSARPLPEAWVSSWERAANVSIAFFETMALAWYDHVVPSRIQSRYP</sequence>
<evidence type="ECO:0000313" key="5">
    <source>
        <dbReference type="EMBL" id="SDW23417.1"/>
    </source>
</evidence>
<evidence type="ECO:0000259" key="4">
    <source>
        <dbReference type="PROSITE" id="PS51186"/>
    </source>
</evidence>
<reference evidence="6" key="1">
    <citation type="submission" date="2016-10" db="EMBL/GenBank/DDBJ databases">
        <authorList>
            <person name="Varghese N."/>
            <person name="Submissions S."/>
        </authorList>
    </citation>
    <scope>NUCLEOTIDE SEQUENCE [LARGE SCALE GENOMIC DNA]</scope>
    <source>
        <strain evidence="6">DSM 217</strain>
    </source>
</reference>
<dbReference type="SUPFAM" id="SSF55729">
    <property type="entry name" value="Acyl-CoA N-acyltransferases (Nat)"/>
    <property type="match status" value="1"/>
</dbReference>
<organism evidence="5 6">
    <name type="scientific">Thiocapsa roseopersicina</name>
    <dbReference type="NCBI Taxonomy" id="1058"/>
    <lineage>
        <taxon>Bacteria</taxon>
        <taxon>Pseudomonadati</taxon>
        <taxon>Pseudomonadota</taxon>
        <taxon>Gammaproteobacteria</taxon>
        <taxon>Chromatiales</taxon>
        <taxon>Chromatiaceae</taxon>
        <taxon>Thiocapsa</taxon>
    </lineage>
</organism>
<dbReference type="InterPro" id="IPR050832">
    <property type="entry name" value="Bact_Acetyltransf"/>
</dbReference>
<feature type="domain" description="N-acetyltransferase" evidence="4">
    <location>
        <begin position="51"/>
        <end position="217"/>
    </location>
</feature>
<dbReference type="Pfam" id="PF00583">
    <property type="entry name" value="Acetyltransf_1"/>
    <property type="match status" value="1"/>
</dbReference>
<dbReference type="InterPro" id="IPR000182">
    <property type="entry name" value="GNAT_dom"/>
</dbReference>
<dbReference type="Proteomes" id="UP000198816">
    <property type="component" value="Unassembled WGS sequence"/>
</dbReference>
<gene>
    <name evidence="5" type="ORF">SAMN05421783_102189</name>
</gene>
<dbReference type="STRING" id="1058.SAMN05421783_102189"/>
<proteinExistence type="predicted"/>
<evidence type="ECO:0000313" key="6">
    <source>
        <dbReference type="Proteomes" id="UP000198816"/>
    </source>
</evidence>
<keyword evidence="1 5" id="KW-0808">Transferase</keyword>
<evidence type="ECO:0000256" key="2">
    <source>
        <dbReference type="ARBA" id="ARBA00023315"/>
    </source>
</evidence>
<dbReference type="InterPro" id="IPR016181">
    <property type="entry name" value="Acyl_CoA_acyltransferase"/>
</dbReference>
<accession>A0A1H2RVU0</accession>
<evidence type="ECO:0000256" key="3">
    <source>
        <dbReference type="SAM" id="MobiDB-lite"/>
    </source>
</evidence>
<feature type="compositionally biased region" description="Basic and acidic residues" evidence="3">
    <location>
        <begin position="218"/>
        <end position="227"/>
    </location>
</feature>
<keyword evidence="2" id="KW-0012">Acyltransferase</keyword>
<keyword evidence="6" id="KW-1185">Reference proteome</keyword>
<dbReference type="Gene3D" id="3.40.630.30">
    <property type="match status" value="1"/>
</dbReference>